<dbReference type="RefSeq" id="XP_041682347.1">
    <property type="nucleotide sequence ID" value="XM_041831822.1"/>
</dbReference>
<gene>
    <name evidence="1" type="ORF">FMAN_03053</name>
</gene>
<proteinExistence type="predicted"/>
<name>A0A1L7T4N5_FUSMA</name>
<dbReference type="EMBL" id="FCQH01000006">
    <property type="protein sequence ID" value="CVK93670.1"/>
    <property type="molecule type" value="Genomic_DNA"/>
</dbReference>
<organism evidence="1 2">
    <name type="scientific">Fusarium mangiferae</name>
    <name type="common">Mango malformation disease fungus</name>
    <dbReference type="NCBI Taxonomy" id="192010"/>
    <lineage>
        <taxon>Eukaryota</taxon>
        <taxon>Fungi</taxon>
        <taxon>Dikarya</taxon>
        <taxon>Ascomycota</taxon>
        <taxon>Pezizomycotina</taxon>
        <taxon>Sordariomycetes</taxon>
        <taxon>Hypocreomycetidae</taxon>
        <taxon>Hypocreales</taxon>
        <taxon>Nectriaceae</taxon>
        <taxon>Fusarium</taxon>
        <taxon>Fusarium fujikuroi species complex</taxon>
    </lineage>
</organism>
<accession>A0A1L7T4N5</accession>
<dbReference type="AlphaFoldDB" id="A0A1L7T4N5"/>
<dbReference type="VEuPathDB" id="FungiDB:FMAN_03053"/>
<comment type="caution">
    <text evidence="1">The sequence shown here is derived from an EMBL/GenBank/DDBJ whole genome shotgun (WGS) entry which is preliminary data.</text>
</comment>
<keyword evidence="2" id="KW-1185">Reference proteome</keyword>
<evidence type="ECO:0000313" key="1">
    <source>
        <dbReference type="EMBL" id="CVK93670.1"/>
    </source>
</evidence>
<dbReference type="GeneID" id="65082324"/>
<dbReference type="Proteomes" id="UP000184255">
    <property type="component" value="Unassembled WGS sequence"/>
</dbReference>
<reference evidence="2" key="1">
    <citation type="journal article" date="2016" name="Genome Biol. Evol.">
        <title>Comparative 'omics' of the Fusarium fujikuroi species complex highlights differences in genetic potential and metabolite synthesis.</title>
        <authorList>
            <person name="Niehaus E.-M."/>
            <person name="Muensterkoetter M."/>
            <person name="Proctor R.H."/>
            <person name="Brown D.W."/>
            <person name="Sharon A."/>
            <person name="Idan Y."/>
            <person name="Oren-Young L."/>
            <person name="Sieber C.M."/>
            <person name="Novak O."/>
            <person name="Pencik A."/>
            <person name="Tarkowska D."/>
            <person name="Hromadova K."/>
            <person name="Freeman S."/>
            <person name="Maymon M."/>
            <person name="Elazar M."/>
            <person name="Youssef S.A."/>
            <person name="El-Shabrawy E.S.M."/>
            <person name="Shalaby A.B.A."/>
            <person name="Houterman P."/>
            <person name="Brock N.L."/>
            <person name="Burkhardt I."/>
            <person name="Tsavkelova E.A."/>
            <person name="Dickschat J.S."/>
            <person name="Galuszka P."/>
            <person name="Gueldener U."/>
            <person name="Tudzynski B."/>
        </authorList>
    </citation>
    <scope>NUCLEOTIDE SEQUENCE [LARGE SCALE GENOMIC DNA]</scope>
    <source>
        <strain evidence="2">MRC7560</strain>
    </source>
</reference>
<evidence type="ECO:0000313" key="2">
    <source>
        <dbReference type="Proteomes" id="UP000184255"/>
    </source>
</evidence>
<protein>
    <submittedName>
        <fullName evidence="1">Uncharacterized protein</fullName>
    </submittedName>
</protein>
<sequence>MRHTFYFWSGTDHGKSCCAPTISRKNSHNTQTLHQGQTVLVLSARFRSLGTWEHKRGNLTIHMDIDASGSHYISFTFMMVLSEHEHEPSSIHHGWWCTDLTPTCPDQSPITLSRPLGLLEVFSRAWRRTPHTSINFLSITRGLKLRLKRATVDDAADEDSELNKQRGIFWHLVKDITL</sequence>